<proteinExistence type="predicted"/>
<gene>
    <name evidence="1" type="ORF">LCGC14_0763830</name>
</gene>
<comment type="caution">
    <text evidence="1">The sequence shown here is derived from an EMBL/GenBank/DDBJ whole genome shotgun (WGS) entry which is preliminary data.</text>
</comment>
<accession>A0A0F9T7C3</accession>
<dbReference type="EMBL" id="LAZR01001896">
    <property type="protein sequence ID" value="KKN37398.1"/>
    <property type="molecule type" value="Genomic_DNA"/>
</dbReference>
<protein>
    <submittedName>
        <fullName evidence="1">Uncharacterized protein</fullName>
    </submittedName>
</protein>
<sequence length="170" mass="19372">MVLDVLPTGELIMSMEVIIKGRYLESADQLFERACLADEAPGPDGSSMSRLEKGGIYYTEMAAQGFFNFRKHQAEIRMICYAARIVESKETDGAIRLWRHRLHIKPMNAGAVWVDRIIIDAGIMTPILARYAKYIYKKRHKRRNVIAVETFVSRSYRAIKSGLPTFQAAD</sequence>
<dbReference type="AlphaFoldDB" id="A0A0F9T7C3"/>
<organism evidence="1">
    <name type="scientific">marine sediment metagenome</name>
    <dbReference type="NCBI Taxonomy" id="412755"/>
    <lineage>
        <taxon>unclassified sequences</taxon>
        <taxon>metagenomes</taxon>
        <taxon>ecological metagenomes</taxon>
    </lineage>
</organism>
<name>A0A0F9T7C3_9ZZZZ</name>
<evidence type="ECO:0000313" key="1">
    <source>
        <dbReference type="EMBL" id="KKN37398.1"/>
    </source>
</evidence>
<reference evidence="1" key="1">
    <citation type="journal article" date="2015" name="Nature">
        <title>Complex archaea that bridge the gap between prokaryotes and eukaryotes.</title>
        <authorList>
            <person name="Spang A."/>
            <person name="Saw J.H."/>
            <person name="Jorgensen S.L."/>
            <person name="Zaremba-Niedzwiedzka K."/>
            <person name="Martijn J."/>
            <person name="Lind A.E."/>
            <person name="van Eijk R."/>
            <person name="Schleper C."/>
            <person name="Guy L."/>
            <person name="Ettema T.J."/>
        </authorList>
    </citation>
    <scope>NUCLEOTIDE SEQUENCE</scope>
</reference>